<evidence type="ECO:0000259" key="3">
    <source>
        <dbReference type="Pfam" id="PF00171"/>
    </source>
</evidence>
<proteinExistence type="inferred from homology"/>
<sequence>MPPLGTPPGERIFEVLIHPLATCWRKFPDMGSRRRAAVDQAYMAQAGWAAMTARECCDMLWRWHQLIIDHAVGLAAILDAEMGEPLAKPVRSPSRGPRICIGTPKANRVYGETISPALVGPAHAGGQAAGRRCCLDGRAQDPAGAGGGLRGHPQTAEQTPLVVAGAMIALAAEAGFPEGFVNLIYACKGDAIGRS</sequence>
<evidence type="ECO:0000256" key="2">
    <source>
        <dbReference type="ARBA" id="ARBA00023002"/>
    </source>
</evidence>
<dbReference type="Proteomes" id="UP000000552">
    <property type="component" value="Chromosome"/>
</dbReference>
<comment type="similarity">
    <text evidence="1">Belongs to the aldehyde dehydrogenase family.</text>
</comment>
<dbReference type="eggNOG" id="COG1012">
    <property type="taxonomic scope" value="Bacteria"/>
</dbReference>
<dbReference type="InterPro" id="IPR050740">
    <property type="entry name" value="Aldehyde_DH_Superfamily"/>
</dbReference>
<reference evidence="4 5" key="1">
    <citation type="journal article" date="2000" name="DNA Res.">
        <title>Complete genome structure of the nitrogen-fixing symbiotic bacterium Mesorhizobium loti.</title>
        <authorList>
            <person name="Kaneko T."/>
            <person name="Nakamura Y."/>
            <person name="Sato S."/>
            <person name="Asamizu E."/>
            <person name="Kato T."/>
            <person name="Sasamoto S."/>
            <person name="Watanabe A."/>
            <person name="Idesawa K."/>
            <person name="Ishikawa A."/>
            <person name="Kawashima K."/>
            <person name="Kimura T."/>
            <person name="Kishida Y."/>
            <person name="Kiyokawa C."/>
            <person name="Kohara M."/>
            <person name="Matsumoto M."/>
            <person name="Matsuno A."/>
            <person name="Mochizuki Y."/>
            <person name="Nakayama S."/>
            <person name="Nakazaki N."/>
            <person name="Shimpo S."/>
            <person name="Sugimoto M."/>
            <person name="Takeuchi C."/>
            <person name="Yamada M."/>
            <person name="Tabata S."/>
        </authorList>
    </citation>
    <scope>NUCLEOTIDE SEQUENCE [LARGE SCALE GENOMIC DNA]</scope>
    <source>
        <strain evidence="5">LMG 29417 / CECT 9101 / MAFF 303099</strain>
    </source>
</reference>
<dbReference type="PANTHER" id="PTHR43353:SF5">
    <property type="entry name" value="SUCCINATE-SEMIALDEHYDE DEHYDROGENASE, MITOCHONDRIAL"/>
    <property type="match status" value="1"/>
</dbReference>
<dbReference type="EMBL" id="BA000012">
    <property type="protein sequence ID" value="BAB52480.1"/>
    <property type="molecule type" value="Genomic_DNA"/>
</dbReference>
<dbReference type="Pfam" id="PF00171">
    <property type="entry name" value="Aldedh"/>
    <property type="match status" value="1"/>
</dbReference>
<gene>
    <name evidence="4" type="ordered locus">mll6142</name>
</gene>
<dbReference type="HOGENOM" id="CLU_1395333_0_0_5"/>
<dbReference type="KEGG" id="mlo:mll6142"/>
<dbReference type="PANTHER" id="PTHR43353">
    <property type="entry name" value="SUCCINATE-SEMIALDEHYDE DEHYDROGENASE, MITOCHONDRIAL"/>
    <property type="match status" value="1"/>
</dbReference>
<dbReference type="InterPro" id="IPR016161">
    <property type="entry name" value="Ald_DH/histidinol_DH"/>
</dbReference>
<dbReference type="SUPFAM" id="SSF53720">
    <property type="entry name" value="ALDH-like"/>
    <property type="match status" value="1"/>
</dbReference>
<evidence type="ECO:0000313" key="5">
    <source>
        <dbReference type="Proteomes" id="UP000000552"/>
    </source>
</evidence>
<evidence type="ECO:0000256" key="1">
    <source>
        <dbReference type="ARBA" id="ARBA00009986"/>
    </source>
</evidence>
<dbReference type="InterPro" id="IPR016162">
    <property type="entry name" value="Ald_DH_N"/>
</dbReference>
<protein>
    <submittedName>
        <fullName evidence="4">Mll6142 protein</fullName>
    </submittedName>
</protein>
<keyword evidence="2" id="KW-0560">Oxidoreductase</keyword>
<dbReference type="InterPro" id="IPR015590">
    <property type="entry name" value="Aldehyde_DH_dom"/>
</dbReference>
<name>Q98A57_RHILO</name>
<organism evidence="4 5">
    <name type="scientific">Mesorhizobium japonicum (strain LMG 29417 / CECT 9101 / MAFF 303099)</name>
    <name type="common">Mesorhizobium loti (strain MAFF 303099)</name>
    <dbReference type="NCBI Taxonomy" id="266835"/>
    <lineage>
        <taxon>Bacteria</taxon>
        <taxon>Pseudomonadati</taxon>
        <taxon>Pseudomonadota</taxon>
        <taxon>Alphaproteobacteria</taxon>
        <taxon>Hyphomicrobiales</taxon>
        <taxon>Phyllobacteriaceae</taxon>
        <taxon>Mesorhizobium</taxon>
    </lineage>
</organism>
<dbReference type="GO" id="GO:0009450">
    <property type="term" value="P:gamma-aminobutyric acid catabolic process"/>
    <property type="evidence" value="ECO:0007669"/>
    <property type="project" value="TreeGrafter"/>
</dbReference>
<evidence type="ECO:0000313" key="4">
    <source>
        <dbReference type="EMBL" id="BAB52480.1"/>
    </source>
</evidence>
<feature type="domain" description="Aldehyde dehydrogenase" evidence="3">
    <location>
        <begin position="35"/>
        <end position="88"/>
    </location>
</feature>
<dbReference type="RefSeq" id="WP_010913801.1">
    <property type="nucleotide sequence ID" value="NC_002678.2"/>
</dbReference>
<accession>Q98A57</accession>
<dbReference type="AlphaFoldDB" id="Q98A57"/>
<dbReference type="GO" id="GO:0004777">
    <property type="term" value="F:succinate-semialdehyde dehydrogenase (NAD+) activity"/>
    <property type="evidence" value="ECO:0007669"/>
    <property type="project" value="TreeGrafter"/>
</dbReference>
<dbReference type="Gene3D" id="3.40.605.10">
    <property type="entry name" value="Aldehyde Dehydrogenase, Chain A, domain 1"/>
    <property type="match status" value="1"/>
</dbReference>